<dbReference type="PANTHER" id="PTHR23129">
    <property type="entry name" value="ACYL-COENZYME A DIPHOSPHATASE FITM2"/>
    <property type="match status" value="1"/>
</dbReference>
<evidence type="ECO:0000256" key="4">
    <source>
        <dbReference type="ARBA" id="ARBA00022824"/>
    </source>
</evidence>
<feature type="transmembrane region" description="Helical" evidence="9">
    <location>
        <begin position="127"/>
        <end position="147"/>
    </location>
</feature>
<evidence type="ECO:0000313" key="10">
    <source>
        <dbReference type="EMBL" id="VEL24653.1"/>
    </source>
</evidence>
<name>A0A3S5AIJ9_9PLAT</name>
<dbReference type="Pfam" id="PF10261">
    <property type="entry name" value="FIT"/>
    <property type="match status" value="1"/>
</dbReference>
<dbReference type="PANTHER" id="PTHR23129:SF0">
    <property type="entry name" value="ACYL-COENZYME A DIPHOSPHATASE FITM2"/>
    <property type="match status" value="1"/>
</dbReference>
<dbReference type="Proteomes" id="UP000784294">
    <property type="component" value="Unassembled WGS sequence"/>
</dbReference>
<comment type="subcellular location">
    <subcellularLocation>
        <location evidence="1">Endoplasmic reticulum membrane</location>
        <topology evidence="1">Multi-pass membrane protein</topology>
    </subcellularLocation>
</comment>
<dbReference type="InterPro" id="IPR046401">
    <property type="entry name" value="FITM1/2"/>
</dbReference>
<evidence type="ECO:0000256" key="5">
    <source>
        <dbReference type="ARBA" id="ARBA00022989"/>
    </source>
</evidence>
<dbReference type="GO" id="GO:0005789">
    <property type="term" value="C:endoplasmic reticulum membrane"/>
    <property type="evidence" value="ECO:0007669"/>
    <property type="project" value="UniProtKB-SubCell"/>
</dbReference>
<keyword evidence="3" id="KW-0378">Hydrolase</keyword>
<dbReference type="InterPro" id="IPR019388">
    <property type="entry name" value="FIT"/>
</dbReference>
<dbReference type="GO" id="GO:0019915">
    <property type="term" value="P:lipid storage"/>
    <property type="evidence" value="ECO:0007669"/>
    <property type="project" value="InterPro"/>
</dbReference>
<keyword evidence="4" id="KW-0256">Endoplasmic reticulum</keyword>
<evidence type="ECO:0000256" key="8">
    <source>
        <dbReference type="SAM" id="MobiDB-lite"/>
    </source>
</evidence>
<evidence type="ECO:0000256" key="6">
    <source>
        <dbReference type="ARBA" id="ARBA00023098"/>
    </source>
</evidence>
<evidence type="ECO:0000256" key="3">
    <source>
        <dbReference type="ARBA" id="ARBA00022801"/>
    </source>
</evidence>
<comment type="caution">
    <text evidence="10">The sequence shown here is derived from an EMBL/GenBank/DDBJ whole genome shotgun (WGS) entry which is preliminary data.</text>
</comment>
<accession>A0A3S5AIJ9</accession>
<feature type="compositionally biased region" description="Polar residues" evidence="8">
    <location>
        <begin position="13"/>
        <end position="25"/>
    </location>
</feature>
<dbReference type="GO" id="GO:0010945">
    <property type="term" value="F:coenzyme A diphosphatase activity"/>
    <property type="evidence" value="ECO:0007669"/>
    <property type="project" value="InterPro"/>
</dbReference>
<evidence type="ECO:0000313" key="11">
    <source>
        <dbReference type="Proteomes" id="UP000784294"/>
    </source>
</evidence>
<gene>
    <name evidence="10" type="ORF">PXEA_LOCUS18093</name>
</gene>
<proteinExistence type="inferred from homology"/>
<dbReference type="AlphaFoldDB" id="A0A3S5AIJ9"/>
<feature type="transmembrane region" description="Helical" evidence="9">
    <location>
        <begin position="254"/>
        <end position="281"/>
    </location>
</feature>
<keyword evidence="6" id="KW-0443">Lipid metabolism</keyword>
<keyword evidence="5 9" id="KW-1133">Transmembrane helix</keyword>
<dbReference type="EMBL" id="CAAALY010068854">
    <property type="protein sequence ID" value="VEL24653.1"/>
    <property type="molecule type" value="Genomic_DNA"/>
</dbReference>
<organism evidence="10 11">
    <name type="scientific">Protopolystoma xenopodis</name>
    <dbReference type="NCBI Taxonomy" id="117903"/>
    <lineage>
        <taxon>Eukaryota</taxon>
        <taxon>Metazoa</taxon>
        <taxon>Spiralia</taxon>
        <taxon>Lophotrochozoa</taxon>
        <taxon>Platyhelminthes</taxon>
        <taxon>Monogenea</taxon>
        <taxon>Polyopisthocotylea</taxon>
        <taxon>Polystomatidea</taxon>
        <taxon>Polystomatidae</taxon>
        <taxon>Protopolystoma</taxon>
    </lineage>
</organism>
<keyword evidence="7 9" id="KW-0472">Membrane</keyword>
<reference evidence="10" key="1">
    <citation type="submission" date="2018-11" db="EMBL/GenBank/DDBJ databases">
        <authorList>
            <consortium name="Pathogen Informatics"/>
        </authorList>
    </citation>
    <scope>NUCLEOTIDE SEQUENCE</scope>
</reference>
<dbReference type="OrthoDB" id="5579088at2759"/>
<evidence type="ECO:0000256" key="2">
    <source>
        <dbReference type="ARBA" id="ARBA00022692"/>
    </source>
</evidence>
<protein>
    <recommendedName>
        <fullName evidence="12">FIT family protein</fullName>
    </recommendedName>
</protein>
<evidence type="ECO:0008006" key="12">
    <source>
        <dbReference type="Google" id="ProtNLM"/>
    </source>
</evidence>
<keyword evidence="11" id="KW-1185">Reference proteome</keyword>
<keyword evidence="2 9" id="KW-0812">Transmembrane</keyword>
<feature type="transmembrane region" description="Helical" evidence="9">
    <location>
        <begin position="96"/>
        <end position="115"/>
    </location>
</feature>
<evidence type="ECO:0000256" key="1">
    <source>
        <dbReference type="ARBA" id="ARBA00004477"/>
    </source>
</evidence>
<sequence>MKPSSMKKFSYAAHSNQEPIPNSKKSVPGPTSLAQFVAIALFKIFRKPVSIDAMTKAGIYLCLATGGSLIFDILKIPPSYFSNSYNLLNQIFAKWSWGWTCCSLASFIVVSSYIFTGGKLSLMRSHLLRLVFGSACWYIFNGLFNFVENKTGQCHPLNLTLKSTLLRPDNKHLCHRLGGHWLGFDISGHCFITSMCNLWITEELRCMLYWHKLAEIIKPYDNDFSPSSNPVKFNNFSLRDVNIMRSAFRRLTGAARFAFIVLAFLSVLWDVVFVSTIIYFHNLPSKLLGTSFGVLAWFLAYRIIFPSAKSGDWHGFAPGMPGSCALDFVPSK</sequence>
<feature type="transmembrane region" description="Helical" evidence="9">
    <location>
        <begin position="57"/>
        <end position="76"/>
    </location>
</feature>
<feature type="transmembrane region" description="Helical" evidence="9">
    <location>
        <begin position="287"/>
        <end position="305"/>
    </location>
</feature>
<dbReference type="GO" id="GO:0034389">
    <property type="term" value="P:lipid droplet organization"/>
    <property type="evidence" value="ECO:0007669"/>
    <property type="project" value="InterPro"/>
</dbReference>
<dbReference type="GO" id="GO:0008654">
    <property type="term" value="P:phospholipid biosynthetic process"/>
    <property type="evidence" value="ECO:0007669"/>
    <property type="project" value="TreeGrafter"/>
</dbReference>
<feature type="region of interest" description="Disordered" evidence="8">
    <location>
        <begin position="1"/>
        <end position="28"/>
    </location>
</feature>
<evidence type="ECO:0000256" key="7">
    <source>
        <dbReference type="ARBA" id="ARBA00023136"/>
    </source>
</evidence>
<evidence type="ECO:0000256" key="9">
    <source>
        <dbReference type="SAM" id="Phobius"/>
    </source>
</evidence>
<dbReference type="HAMAP" id="MF_03230">
    <property type="entry name" value="FITM2"/>
    <property type="match status" value="1"/>
</dbReference>